<organism evidence="3">
    <name type="scientific">Populus trichocarpa</name>
    <name type="common">Western balsam poplar</name>
    <name type="synonym">Populus balsamifera subsp. trichocarpa</name>
    <dbReference type="NCBI Taxonomy" id="3694"/>
    <lineage>
        <taxon>Eukaryota</taxon>
        <taxon>Viridiplantae</taxon>
        <taxon>Streptophyta</taxon>
        <taxon>Embryophyta</taxon>
        <taxon>Tracheophyta</taxon>
        <taxon>Spermatophyta</taxon>
        <taxon>Magnoliopsida</taxon>
        <taxon>eudicotyledons</taxon>
        <taxon>Gunneridae</taxon>
        <taxon>Pentapetalae</taxon>
        <taxon>rosids</taxon>
        <taxon>fabids</taxon>
        <taxon>Malpighiales</taxon>
        <taxon>Salicaceae</taxon>
        <taxon>Saliceae</taxon>
        <taxon>Populus</taxon>
    </lineage>
</organism>
<dbReference type="AlphaFoldDB" id="A0A3N7FCF5"/>
<protein>
    <submittedName>
        <fullName evidence="3">Uncharacterized protein</fullName>
    </submittedName>
</protein>
<dbReference type="InParanoid" id="A0A3N7FCF5"/>
<evidence type="ECO:0000313" key="3">
    <source>
        <dbReference type="EMBL" id="RQO93362.1"/>
    </source>
</evidence>
<reference evidence="3" key="2">
    <citation type="submission" date="2017-07" db="EMBL/GenBank/DDBJ databases">
        <title>WGS assembly of Populus trichocarpa.</title>
        <authorList>
            <person name="Tuskan G."/>
            <person name="Difazio S."/>
            <person name="Jansson S."/>
            <person name="Bohlmann J."/>
            <person name="Grigoriev I."/>
            <person name="Hellsten U."/>
            <person name="Putnam N."/>
            <person name="Ralph S."/>
            <person name="Rombauts S."/>
            <person name="Salamov A."/>
            <person name="Schein J."/>
            <person name="Sterck L."/>
            <person name="Aerts A."/>
            <person name="Bhalerao R."/>
            <person name="Bhalerao R."/>
            <person name="Blaudez D."/>
            <person name="Boerjan W."/>
            <person name="Brun A."/>
            <person name="Brunner A."/>
            <person name="Busov V."/>
            <person name="Campbell M."/>
            <person name="Carlson J."/>
            <person name="Chalot M."/>
            <person name="Chapman J."/>
            <person name="Chen G."/>
            <person name="Cooper D."/>
            <person name="Coutinho P."/>
            <person name="Couturier J."/>
            <person name="Covert S."/>
            <person name="Cronk Q."/>
            <person name="Cunningham R."/>
            <person name="Davis J."/>
            <person name="Degroeve S."/>
            <person name="Dejardin A."/>
            <person name="Depamphilis C."/>
            <person name="Detter J."/>
            <person name="Dirks B."/>
            <person name="Dubchak I."/>
            <person name="Duplessis S."/>
            <person name="Ehlting J."/>
            <person name="Ellis B."/>
            <person name="Gendler K."/>
            <person name="Goodstein D."/>
            <person name="Gribskov M."/>
            <person name="Grimwood J."/>
            <person name="Groover A."/>
            <person name="Gunter L."/>
            <person name="Hamberger B."/>
            <person name="Heinze B."/>
            <person name="Helariutta Y."/>
            <person name="Henrissat B."/>
            <person name="Holligan D."/>
            <person name="Holt R."/>
            <person name="Huang W."/>
            <person name="Islam-Faridi N."/>
            <person name="Jones S."/>
            <person name="Jones-Rhoades M."/>
            <person name="Jorgensen R."/>
            <person name="Joshi C."/>
            <person name="Kangasjarvi J."/>
            <person name="Karlsson J."/>
            <person name="Kelleher C."/>
            <person name="Kirkpatrick R."/>
            <person name="Kirst M."/>
            <person name="Kohler A."/>
            <person name="Kalluri U."/>
            <person name="Larimer F."/>
            <person name="Leebens-Mack J."/>
            <person name="Leple J."/>
            <person name="Locascio P."/>
            <person name="Lou Y."/>
            <person name="Lucas S."/>
            <person name="Martin F."/>
            <person name="Montanini B."/>
            <person name="Napoli C."/>
            <person name="Nelson D."/>
            <person name="Nelson C."/>
            <person name="Nieminen K."/>
            <person name="Nilsson O."/>
            <person name="Pereda V."/>
            <person name="Peter G."/>
            <person name="Philippe R."/>
            <person name="Pilate G."/>
            <person name="Poliakov A."/>
            <person name="Razumovskaya J."/>
            <person name="Richardson P."/>
            <person name="Rinaldi C."/>
            <person name="Ritland K."/>
            <person name="Rouze P."/>
            <person name="Ryaboy D."/>
            <person name="Schmutz J."/>
            <person name="Schrader J."/>
            <person name="Segerman B."/>
            <person name="Shin H."/>
            <person name="Siddiqui A."/>
            <person name="Sterky F."/>
            <person name="Terry A."/>
            <person name="Tsai C."/>
            <person name="Uberbacher E."/>
            <person name="Unneberg P."/>
            <person name="Vahala J."/>
            <person name="Wall K."/>
            <person name="Wessler S."/>
            <person name="Yang G."/>
            <person name="Yin T."/>
            <person name="Douglas C."/>
            <person name="Marra M."/>
            <person name="Sandberg G."/>
            <person name="Van De Peer Y."/>
            <person name="Rokhsar D."/>
        </authorList>
    </citation>
    <scope>NUCLEOTIDE SEQUENCE</scope>
    <source>
        <strain evidence="3">Nisqually-1</strain>
    </source>
</reference>
<evidence type="ECO:0000256" key="2">
    <source>
        <dbReference type="SAM" id="SignalP"/>
    </source>
</evidence>
<proteinExistence type="predicted"/>
<keyword evidence="2" id="KW-0732">Signal</keyword>
<gene>
    <name evidence="3" type="ORF">POPTR_T045950</name>
</gene>
<keyword evidence="1" id="KW-1133">Transmembrane helix</keyword>
<accession>A0A3N7FCF5</accession>
<evidence type="ECO:0000256" key="1">
    <source>
        <dbReference type="SAM" id="Phobius"/>
    </source>
</evidence>
<feature type="chain" id="PRO_5018214558" evidence="2">
    <location>
        <begin position="22"/>
        <end position="86"/>
    </location>
</feature>
<dbReference type="EMBL" id="KZ623359">
    <property type="protein sequence ID" value="RQO93362.1"/>
    <property type="molecule type" value="Genomic_DNA"/>
</dbReference>
<reference evidence="3" key="1">
    <citation type="journal article" date="2006" name="Science">
        <title>The genome of black cottonwood, Populus trichocarpa (Torr. &amp; Gray).</title>
        <authorList>
            <person name="Tuskan G.A."/>
            <person name="Difazio S."/>
            <person name="Jansson S."/>
            <person name="Bohlmann J."/>
            <person name="Grigoriev I."/>
            <person name="Hellsten U."/>
            <person name="Putnam N."/>
            <person name="Ralph S."/>
            <person name="Rombauts S."/>
            <person name="Salamov A."/>
            <person name="Schein J."/>
            <person name="Sterck L."/>
            <person name="Aerts A."/>
            <person name="Bhalerao R.R."/>
            <person name="Bhalerao R.P."/>
            <person name="Blaudez D."/>
            <person name="Boerjan W."/>
            <person name="Brun A."/>
            <person name="Brunner A."/>
            <person name="Busov V."/>
            <person name="Campbell M."/>
            <person name="Carlson J."/>
            <person name="Chalot M."/>
            <person name="Chapman J."/>
            <person name="Chen G.L."/>
            <person name="Cooper D."/>
            <person name="Coutinho P.M."/>
            <person name="Couturier J."/>
            <person name="Covert S."/>
            <person name="Cronk Q."/>
            <person name="Cunningham R."/>
            <person name="Davis J."/>
            <person name="Degroeve S."/>
            <person name="Dejardin A."/>
            <person name="Depamphilis C."/>
            <person name="Detter J."/>
            <person name="Dirks B."/>
            <person name="Dubchak I."/>
            <person name="Duplessis S."/>
            <person name="Ehlting J."/>
            <person name="Ellis B."/>
            <person name="Gendler K."/>
            <person name="Goodstein D."/>
            <person name="Gribskov M."/>
            <person name="Grimwood J."/>
            <person name="Groover A."/>
            <person name="Gunter L."/>
            <person name="Hamberger B."/>
            <person name="Heinze B."/>
            <person name="Helariutta Y."/>
            <person name="Henrissat B."/>
            <person name="Holligan D."/>
            <person name="Holt R."/>
            <person name="Huang W."/>
            <person name="Islam-Faridi N."/>
            <person name="Jones S."/>
            <person name="Jones-Rhoades M."/>
            <person name="Jorgensen R."/>
            <person name="Joshi C."/>
            <person name="Kangasjarvi J."/>
            <person name="Karlsson J."/>
            <person name="Kelleher C."/>
            <person name="Kirkpatrick R."/>
            <person name="Kirst M."/>
            <person name="Kohler A."/>
            <person name="Kalluri U."/>
            <person name="Larimer F."/>
            <person name="Leebens-Mack J."/>
            <person name="Leple J.C."/>
            <person name="Locascio P."/>
            <person name="Lou Y."/>
            <person name="Lucas S."/>
            <person name="Martin F."/>
            <person name="Montanini B."/>
            <person name="Napoli C."/>
            <person name="Nelson D.R."/>
            <person name="Nelson C."/>
            <person name="Nieminen K."/>
            <person name="Nilsson O."/>
            <person name="Pereda V."/>
            <person name="Peter G."/>
            <person name="Philippe R."/>
            <person name="Pilate G."/>
            <person name="Poliakov A."/>
            <person name="Razumovskaya J."/>
            <person name="Richardson P."/>
            <person name="Rinaldi C."/>
            <person name="Ritland K."/>
            <person name="Rouze P."/>
            <person name="Ryaboy D."/>
            <person name="Schmutz J."/>
            <person name="Schrader J."/>
            <person name="Segerman B."/>
            <person name="Shin H."/>
            <person name="Siddiqui A."/>
            <person name="Sterky F."/>
            <person name="Terry A."/>
            <person name="Tsai C.J."/>
            <person name="Uberbacher E."/>
            <person name="Unneberg P."/>
            <person name="Vahala J."/>
            <person name="Wall K."/>
            <person name="Wessler S."/>
            <person name="Yang G."/>
            <person name="Yin T."/>
            <person name="Douglas C."/>
            <person name="Marra M."/>
            <person name="Sandberg G."/>
            <person name="Van de Peer Y."/>
            <person name="Rokhsar D."/>
        </authorList>
    </citation>
    <scope>NUCLEOTIDE SEQUENCE [LARGE SCALE GENOMIC DNA]</scope>
    <source>
        <strain evidence="3">Nisqually-1</strain>
    </source>
</reference>
<keyword evidence="1" id="KW-0472">Membrane</keyword>
<name>A0A3N7FCF5_POPTR</name>
<keyword evidence="1" id="KW-0812">Transmembrane</keyword>
<feature type="signal peptide" evidence="2">
    <location>
        <begin position="1"/>
        <end position="21"/>
    </location>
</feature>
<feature type="transmembrane region" description="Helical" evidence="1">
    <location>
        <begin position="37"/>
        <end position="55"/>
    </location>
</feature>
<sequence length="86" mass="10155">MRTWFVQVLLYLCCLFPSASCLYKSPPFQMFSLRTPWYLIFCFIFVFVPDSLLVLDMTLLSSLFSSPFCCIAGLHHILFFTCLYNW</sequence>
<feature type="transmembrane region" description="Helical" evidence="1">
    <location>
        <begin position="62"/>
        <end position="84"/>
    </location>
</feature>